<protein>
    <submittedName>
        <fullName evidence="1">Uncharacterized protein</fullName>
    </submittedName>
</protein>
<evidence type="ECO:0000313" key="1">
    <source>
        <dbReference type="EMBL" id="OGF53148.1"/>
    </source>
</evidence>
<dbReference type="Proteomes" id="UP000179157">
    <property type="component" value="Unassembled WGS sequence"/>
</dbReference>
<organism evidence="1 2">
    <name type="scientific">Fraserbacteria sp. (strain RBG_16_55_9)</name>
    <dbReference type="NCBI Taxonomy" id="1817864"/>
    <lineage>
        <taxon>Bacteria</taxon>
        <taxon>Candidatus Fraseribacteriota</taxon>
    </lineage>
</organism>
<comment type="caution">
    <text evidence="1">The sequence shown here is derived from an EMBL/GenBank/DDBJ whole genome shotgun (WGS) entry which is preliminary data.</text>
</comment>
<dbReference type="InterPro" id="IPR024093">
    <property type="entry name" value="Uncharacterised_MTH865"/>
</dbReference>
<dbReference type="Gene3D" id="1.10.238.80">
    <property type="entry name" value="MTH865-like"/>
    <property type="match status" value="1"/>
</dbReference>
<dbReference type="Pfam" id="PF07747">
    <property type="entry name" value="MTH865"/>
    <property type="match status" value="1"/>
</dbReference>
<proteinExistence type="predicted"/>
<dbReference type="InterPro" id="IPR036825">
    <property type="entry name" value="MTH865-like_sf"/>
</dbReference>
<name>A0A1F5UPP2_FRAXR</name>
<reference evidence="1 2" key="1">
    <citation type="journal article" date="2016" name="Nat. Commun.">
        <title>Thousands of microbial genomes shed light on interconnected biogeochemical processes in an aquifer system.</title>
        <authorList>
            <person name="Anantharaman K."/>
            <person name="Brown C.T."/>
            <person name="Hug L.A."/>
            <person name="Sharon I."/>
            <person name="Castelle C.J."/>
            <person name="Probst A.J."/>
            <person name="Thomas B.C."/>
            <person name="Singh A."/>
            <person name="Wilkins M.J."/>
            <person name="Karaoz U."/>
            <person name="Brodie E.L."/>
            <person name="Williams K.H."/>
            <person name="Hubbard S.S."/>
            <person name="Banfield J.F."/>
        </authorList>
    </citation>
    <scope>NUCLEOTIDE SEQUENCE [LARGE SCALE GENOMIC DNA]</scope>
    <source>
        <strain evidence="2">RBG_16_55_9</strain>
    </source>
</reference>
<dbReference type="EMBL" id="MFGX01000115">
    <property type="protein sequence ID" value="OGF53148.1"/>
    <property type="molecule type" value="Genomic_DNA"/>
</dbReference>
<sequence length="84" mass="9356">MGAREDLEKQLTDIFGKAKYPVRSVMDLLPILPQGPMTRFTAGSKSWTAMELSQKFAGRARFPYSDVNSFVKDILDGLTQSGEL</sequence>
<dbReference type="AlphaFoldDB" id="A0A1F5UPP2"/>
<evidence type="ECO:0000313" key="2">
    <source>
        <dbReference type="Proteomes" id="UP000179157"/>
    </source>
</evidence>
<dbReference type="SUPFAM" id="SSF69025">
    <property type="entry name" value="Hypothetical protein MTH865"/>
    <property type="match status" value="1"/>
</dbReference>
<accession>A0A1F5UPP2</accession>
<gene>
    <name evidence="1" type="ORF">A2Z21_09580</name>
</gene>